<evidence type="ECO:0000256" key="1">
    <source>
        <dbReference type="ARBA" id="ARBA00022679"/>
    </source>
</evidence>
<evidence type="ECO:0000313" key="4">
    <source>
        <dbReference type="Proteomes" id="UP001497382"/>
    </source>
</evidence>
<dbReference type="EMBL" id="CAXIEN010000115">
    <property type="protein sequence ID" value="CAL1278730.1"/>
    <property type="molecule type" value="Genomic_DNA"/>
</dbReference>
<gene>
    <name evidence="3" type="ORF">LARSCL_LOCUS9953</name>
</gene>
<feature type="domain" description="Thiolase N-terminal" evidence="2">
    <location>
        <begin position="12"/>
        <end position="232"/>
    </location>
</feature>
<protein>
    <recommendedName>
        <fullName evidence="2">Thiolase N-terminal domain-containing protein</fullName>
    </recommendedName>
</protein>
<dbReference type="PANTHER" id="PTHR42870:SF1">
    <property type="entry name" value="NON-SPECIFIC LIPID-TRANSFER PROTEIN-LIKE 2"/>
    <property type="match status" value="1"/>
</dbReference>
<evidence type="ECO:0000259" key="2">
    <source>
        <dbReference type="Pfam" id="PF00108"/>
    </source>
</evidence>
<dbReference type="GO" id="GO:0016747">
    <property type="term" value="F:acyltransferase activity, transferring groups other than amino-acyl groups"/>
    <property type="evidence" value="ECO:0007669"/>
    <property type="project" value="InterPro"/>
</dbReference>
<proteinExistence type="predicted"/>
<evidence type="ECO:0000313" key="3">
    <source>
        <dbReference type="EMBL" id="CAL1278730.1"/>
    </source>
</evidence>
<keyword evidence="4" id="KW-1185">Reference proteome</keyword>
<dbReference type="Pfam" id="PF00108">
    <property type="entry name" value="Thiolase_N"/>
    <property type="match status" value="1"/>
</dbReference>
<dbReference type="InterPro" id="IPR020616">
    <property type="entry name" value="Thiolase_N"/>
</dbReference>
<dbReference type="PROSITE" id="PS00098">
    <property type="entry name" value="THIOLASE_1"/>
    <property type="match status" value="1"/>
</dbReference>
<reference evidence="3 4" key="1">
    <citation type="submission" date="2024-04" db="EMBL/GenBank/DDBJ databases">
        <authorList>
            <person name="Rising A."/>
            <person name="Reimegard J."/>
            <person name="Sonavane S."/>
            <person name="Akerstrom W."/>
            <person name="Nylinder S."/>
            <person name="Hedman E."/>
            <person name="Kallberg Y."/>
        </authorList>
    </citation>
    <scope>NUCLEOTIDE SEQUENCE [LARGE SCALE GENOMIC DNA]</scope>
</reference>
<dbReference type="AlphaFoldDB" id="A0AAV2A6W4"/>
<keyword evidence="1" id="KW-0808">Transferase</keyword>
<sequence>MSQNTNNSFQPVYVVGVGMTKFLRPGTNKLDYPQLVKEAVVAALSDCRVSYERIQQATVGYVYGDSTCGQRSLYEVGMTGIPIYNVNNNCSTGSTALMLAYQLVKGGINDCVLAVGFEKMERGSLTSKFRDRVSPLDKHMKLLSNNYPIVAAPMSAQMFGAAGQEHMMKYGTTKEHFAKIARKNHKHSVHNQNSQSNREYTLQEILESPVVYGPLTRLQCCPTSNGAAAAVVVSRRFVEEKHLQSQAVEIVGIEMATDPLSLSHGGKQKCEVNRLMHLSERRL</sequence>
<dbReference type="Proteomes" id="UP001497382">
    <property type="component" value="Unassembled WGS sequence"/>
</dbReference>
<accession>A0AAV2A6W4</accession>
<comment type="caution">
    <text evidence="3">The sequence shown here is derived from an EMBL/GenBank/DDBJ whole genome shotgun (WGS) entry which is preliminary data.</text>
</comment>
<dbReference type="SUPFAM" id="SSF53901">
    <property type="entry name" value="Thiolase-like"/>
    <property type="match status" value="1"/>
</dbReference>
<dbReference type="Gene3D" id="3.40.47.10">
    <property type="match status" value="1"/>
</dbReference>
<dbReference type="PANTHER" id="PTHR42870">
    <property type="entry name" value="ACETYL-COA C-ACETYLTRANSFERASE"/>
    <property type="match status" value="1"/>
</dbReference>
<dbReference type="CDD" id="cd00829">
    <property type="entry name" value="SCP-x_thiolase"/>
    <property type="match status" value="1"/>
</dbReference>
<organism evidence="3 4">
    <name type="scientific">Larinioides sclopetarius</name>
    <dbReference type="NCBI Taxonomy" id="280406"/>
    <lineage>
        <taxon>Eukaryota</taxon>
        <taxon>Metazoa</taxon>
        <taxon>Ecdysozoa</taxon>
        <taxon>Arthropoda</taxon>
        <taxon>Chelicerata</taxon>
        <taxon>Arachnida</taxon>
        <taxon>Araneae</taxon>
        <taxon>Araneomorphae</taxon>
        <taxon>Entelegynae</taxon>
        <taxon>Araneoidea</taxon>
        <taxon>Araneidae</taxon>
        <taxon>Larinioides</taxon>
    </lineage>
</organism>
<name>A0AAV2A6W4_9ARAC</name>
<dbReference type="InterPro" id="IPR016039">
    <property type="entry name" value="Thiolase-like"/>
</dbReference>
<dbReference type="InterPro" id="IPR020615">
    <property type="entry name" value="Thiolase_acyl_enz_int_AS"/>
</dbReference>